<organism evidence="1 2">
    <name type="scientific">Adhaeribacter arboris</name>
    <dbReference type="NCBI Taxonomy" id="2072846"/>
    <lineage>
        <taxon>Bacteria</taxon>
        <taxon>Pseudomonadati</taxon>
        <taxon>Bacteroidota</taxon>
        <taxon>Cytophagia</taxon>
        <taxon>Cytophagales</taxon>
        <taxon>Hymenobacteraceae</taxon>
        <taxon>Adhaeribacter</taxon>
    </lineage>
</organism>
<dbReference type="SUPFAM" id="SSF46785">
    <property type="entry name" value="Winged helix' DNA-binding domain"/>
    <property type="match status" value="1"/>
</dbReference>
<name>A0A2T2YHM5_9BACT</name>
<sequence length="138" mass="15600">MQAKNLPIGYWIKQADTLLTQGIDALQSSLGLTRLKWQMLHTIREKEPIHTNELTALLKPFAEKSVLETTLEALKQDSLILEKEEPLSLTAKGITLHAVCFEQQKTFRQKAMAGITEQQYEQTVATLQKIAENLSPQI</sequence>
<dbReference type="Gene3D" id="1.10.10.10">
    <property type="entry name" value="Winged helix-like DNA-binding domain superfamily/Winged helix DNA-binding domain"/>
    <property type="match status" value="1"/>
</dbReference>
<dbReference type="InterPro" id="IPR036388">
    <property type="entry name" value="WH-like_DNA-bd_sf"/>
</dbReference>
<gene>
    <name evidence="1" type="ORF">AHMF7605_16385</name>
</gene>
<dbReference type="RefSeq" id="WP_106931144.1">
    <property type="nucleotide sequence ID" value="NZ_PYFT01000001.1"/>
</dbReference>
<dbReference type="InterPro" id="IPR036390">
    <property type="entry name" value="WH_DNA-bd_sf"/>
</dbReference>
<evidence type="ECO:0000313" key="2">
    <source>
        <dbReference type="Proteomes" id="UP000240357"/>
    </source>
</evidence>
<evidence type="ECO:0000313" key="1">
    <source>
        <dbReference type="EMBL" id="PSR54968.1"/>
    </source>
</evidence>
<reference evidence="1 2" key="1">
    <citation type="submission" date="2018-03" db="EMBL/GenBank/DDBJ databases">
        <title>Adhaeribacter sp. HMF7605 Genome sequencing and assembly.</title>
        <authorList>
            <person name="Kang H."/>
            <person name="Kang J."/>
            <person name="Cha I."/>
            <person name="Kim H."/>
            <person name="Joh K."/>
        </authorList>
    </citation>
    <scope>NUCLEOTIDE SEQUENCE [LARGE SCALE GENOMIC DNA]</scope>
    <source>
        <strain evidence="1 2">HMF7605</strain>
    </source>
</reference>
<accession>A0A2T2YHM5</accession>
<dbReference type="EMBL" id="PYFT01000001">
    <property type="protein sequence ID" value="PSR54968.1"/>
    <property type="molecule type" value="Genomic_DNA"/>
</dbReference>
<comment type="caution">
    <text evidence="1">The sequence shown here is derived from an EMBL/GenBank/DDBJ whole genome shotgun (WGS) entry which is preliminary data.</text>
</comment>
<proteinExistence type="predicted"/>
<dbReference type="Proteomes" id="UP000240357">
    <property type="component" value="Unassembled WGS sequence"/>
</dbReference>
<protein>
    <recommendedName>
        <fullName evidence="3">MarR family transcriptional regulator</fullName>
    </recommendedName>
</protein>
<keyword evidence="2" id="KW-1185">Reference proteome</keyword>
<dbReference type="OrthoDB" id="982250at2"/>
<evidence type="ECO:0008006" key="3">
    <source>
        <dbReference type="Google" id="ProtNLM"/>
    </source>
</evidence>
<dbReference type="AlphaFoldDB" id="A0A2T2YHM5"/>